<dbReference type="Pfam" id="PF00931">
    <property type="entry name" value="NB-ARC"/>
    <property type="match status" value="1"/>
</dbReference>
<evidence type="ECO:0000313" key="3">
    <source>
        <dbReference type="Proteomes" id="UP000680865"/>
    </source>
</evidence>
<name>A0A919VZN3_9ACTN</name>
<dbReference type="Proteomes" id="UP000680865">
    <property type="component" value="Unassembled WGS sequence"/>
</dbReference>
<dbReference type="InterPro" id="IPR011990">
    <property type="entry name" value="TPR-like_helical_dom_sf"/>
</dbReference>
<feature type="domain" description="NB-ARC" evidence="1">
    <location>
        <begin position="144"/>
        <end position="300"/>
    </location>
</feature>
<reference evidence="2" key="1">
    <citation type="submission" date="2021-03" db="EMBL/GenBank/DDBJ databases">
        <title>Whole genome shotgun sequence of Actinoplanes consettensis NBRC 14913.</title>
        <authorList>
            <person name="Komaki H."/>
            <person name="Tamura T."/>
        </authorList>
    </citation>
    <scope>NUCLEOTIDE SEQUENCE</scope>
    <source>
        <strain evidence="2">NBRC 14913</strain>
    </source>
</reference>
<dbReference type="AlphaFoldDB" id="A0A919VZN3"/>
<dbReference type="PANTHER" id="PTHR47691">
    <property type="entry name" value="REGULATOR-RELATED"/>
    <property type="match status" value="1"/>
</dbReference>
<keyword evidence="3" id="KW-1185">Reference proteome</keyword>
<comment type="caution">
    <text evidence="2">The sequence shown here is derived from an EMBL/GenBank/DDBJ whole genome shotgun (WGS) entry which is preliminary data.</text>
</comment>
<dbReference type="InterPro" id="IPR027417">
    <property type="entry name" value="P-loop_NTPase"/>
</dbReference>
<dbReference type="SUPFAM" id="SSF48452">
    <property type="entry name" value="TPR-like"/>
    <property type="match status" value="2"/>
</dbReference>
<dbReference type="SUPFAM" id="SSF52540">
    <property type="entry name" value="P-loop containing nucleoside triphosphate hydrolases"/>
    <property type="match status" value="1"/>
</dbReference>
<evidence type="ECO:0000313" key="2">
    <source>
        <dbReference type="EMBL" id="GIM82248.1"/>
    </source>
</evidence>
<dbReference type="PANTHER" id="PTHR47691:SF3">
    <property type="entry name" value="HTH-TYPE TRANSCRIPTIONAL REGULATOR RV0890C-RELATED"/>
    <property type="match status" value="1"/>
</dbReference>
<dbReference type="InterPro" id="IPR002182">
    <property type="entry name" value="NB-ARC"/>
</dbReference>
<evidence type="ECO:0000259" key="1">
    <source>
        <dbReference type="Pfam" id="PF00931"/>
    </source>
</evidence>
<accession>A0A919VZN3</accession>
<gene>
    <name evidence="2" type="ORF">Aco04nite_80630</name>
</gene>
<protein>
    <submittedName>
        <fullName evidence="2">SARP family transcriptional regulator</fullName>
    </submittedName>
</protein>
<proteinExistence type="predicted"/>
<dbReference type="Gene3D" id="3.40.50.300">
    <property type="entry name" value="P-loop containing nucleotide triphosphate hydrolases"/>
    <property type="match status" value="1"/>
</dbReference>
<dbReference type="GO" id="GO:0043531">
    <property type="term" value="F:ADP binding"/>
    <property type="evidence" value="ECO:0007669"/>
    <property type="project" value="InterPro"/>
</dbReference>
<dbReference type="PRINTS" id="PR00364">
    <property type="entry name" value="DISEASERSIST"/>
</dbReference>
<sequence>MNSEPGPALTRVQIEADRKFPVPYEPSGVAEFVRALRDAKVWGGNPSLEELRRRTGIASSTLSDALNTQRRRLPPLDIVRSLVQACGADSTETARWEQAWRTLFEHLRTAEPTTPTDAAGELDAWIPRQLPSDVAGFTGRQTALTEVLTAIEDASATVITGTAGVGKTTLAVHAAHHIADRFPDGQLYLDLRGYSSDPTISPEEALPLLLQSLGVPVDRVPPQFALQIGLYRSLLATRRVLVVLDNVIDTIDVRPLLPGGRGCHALITSRHALTGLVVREGAARITLDLFDPAESRDLLTVHLGATRVRAEPDAAAQLAHLCAHLPLALRIVAANVSARCGHTLDATVRELRNADPLDRLRVVGDPESAVAAAFDVSYHALPDSAQRLFRLLGLVPGPEIGQEAAAVLLGRPPIDPVPEIEELLAAHLLFEVMPGRYRTHDLLARYARHRAGDEPEAMLRLFSWYLLSADAATEVLFPGRSVRDRTALALTGEPHRCADAPAAAAWLTLEMTNMTAVVSRAAENNLAPFAWHLVHSLSWFLYSRAGAGLSTMMDMAKAGIRTAEAADDPLGRANCHLSLALASTRLRNSDAPIADFTAAREQYLRAGDVRSAMIASNNLGDICIRTGDITKATRVFEDIVADETTSAERDGSEHGNLATVRRIRGEYADAQQQAATYHAIAVHGGDPLLVANAEVTMAMTHVVLGEPELAEPLLRSALAAAEETGSDIDRYDVLAGLVLVCARTGRHDEAATWSALLSDLLDRGMCSYIGDDWAHAAMVEAHLAAARPRAALTTGLAALAEHHRSGSRLPAMRLRILLGQALTTLGDLPAAQAMWQAALSYASTQNLPDRVVIENLLSTRGAPPAACQDIRTL</sequence>
<dbReference type="Gene3D" id="1.25.40.10">
    <property type="entry name" value="Tetratricopeptide repeat domain"/>
    <property type="match status" value="1"/>
</dbReference>
<organism evidence="2 3">
    <name type="scientific">Winogradskya consettensis</name>
    <dbReference type="NCBI Taxonomy" id="113560"/>
    <lineage>
        <taxon>Bacteria</taxon>
        <taxon>Bacillati</taxon>
        <taxon>Actinomycetota</taxon>
        <taxon>Actinomycetes</taxon>
        <taxon>Micromonosporales</taxon>
        <taxon>Micromonosporaceae</taxon>
        <taxon>Winogradskya</taxon>
    </lineage>
</organism>
<dbReference type="EMBL" id="BOQP01000050">
    <property type="protein sequence ID" value="GIM82248.1"/>
    <property type="molecule type" value="Genomic_DNA"/>
</dbReference>